<dbReference type="Proteomes" id="UP001146120">
    <property type="component" value="Unassembled WGS sequence"/>
</dbReference>
<dbReference type="AlphaFoldDB" id="A0AAV2YI50"/>
<name>A0AAV2YI50_9STRA</name>
<comment type="caution">
    <text evidence="1">The sequence shown here is derived from an EMBL/GenBank/DDBJ whole genome shotgun (WGS) entry which is preliminary data.</text>
</comment>
<evidence type="ECO:0000313" key="2">
    <source>
        <dbReference type="Proteomes" id="UP001146120"/>
    </source>
</evidence>
<proteinExistence type="predicted"/>
<accession>A0AAV2YI50</accession>
<sequence length="125" mass="14133">MAEPTSPPCVATSAETGVSGDAWLLRAIAAPFYKPYCSEQHETITAYSPRPSPKRDWLIATEEGVHNVRVCRYEYQEDALAAFDKIWCSRVLYNPNDEEVKCAGVNRLAINTIRRVMKSNYFADK</sequence>
<keyword evidence="2" id="KW-1185">Reference proteome</keyword>
<protein>
    <submittedName>
        <fullName evidence="1">Uncharacterized protein</fullName>
    </submittedName>
</protein>
<evidence type="ECO:0000313" key="1">
    <source>
        <dbReference type="EMBL" id="DAZ92719.1"/>
    </source>
</evidence>
<gene>
    <name evidence="1" type="ORF">N0F65_012413</name>
</gene>
<organism evidence="1 2">
    <name type="scientific">Lagenidium giganteum</name>
    <dbReference type="NCBI Taxonomy" id="4803"/>
    <lineage>
        <taxon>Eukaryota</taxon>
        <taxon>Sar</taxon>
        <taxon>Stramenopiles</taxon>
        <taxon>Oomycota</taxon>
        <taxon>Peronosporomycetes</taxon>
        <taxon>Pythiales</taxon>
        <taxon>Pythiaceae</taxon>
    </lineage>
</organism>
<reference evidence="1" key="1">
    <citation type="submission" date="2022-11" db="EMBL/GenBank/DDBJ databases">
        <authorList>
            <person name="Morgan W.R."/>
            <person name="Tartar A."/>
        </authorList>
    </citation>
    <scope>NUCLEOTIDE SEQUENCE</scope>
    <source>
        <strain evidence="1">ARSEF 373</strain>
    </source>
</reference>
<reference evidence="1" key="2">
    <citation type="journal article" date="2023" name="Microbiol Resour">
        <title>Decontamination and Annotation of the Draft Genome Sequence of the Oomycete Lagenidium giganteum ARSEF 373.</title>
        <authorList>
            <person name="Morgan W.R."/>
            <person name="Tartar A."/>
        </authorList>
    </citation>
    <scope>NUCLEOTIDE SEQUENCE</scope>
    <source>
        <strain evidence="1">ARSEF 373</strain>
    </source>
</reference>
<dbReference type="EMBL" id="DAKRPA010000395">
    <property type="protein sequence ID" value="DAZ92719.1"/>
    <property type="molecule type" value="Genomic_DNA"/>
</dbReference>